<evidence type="ECO:0000256" key="6">
    <source>
        <dbReference type="HAMAP-Rule" id="MF_00500"/>
    </source>
</evidence>
<dbReference type="Gene3D" id="1.20.58.110">
    <property type="entry name" value="Ribosomal protein S20"/>
    <property type="match status" value="1"/>
</dbReference>
<evidence type="ECO:0000256" key="3">
    <source>
        <dbReference type="ARBA" id="ARBA00022884"/>
    </source>
</evidence>
<evidence type="ECO:0000256" key="4">
    <source>
        <dbReference type="ARBA" id="ARBA00022980"/>
    </source>
</evidence>
<reference evidence="8" key="1">
    <citation type="journal article" date="2017" name="J. Phycol.">
        <title>Analysis of chloroplast genomes and a supermatrix inform reclassification of the Rhodomelaceae (Rhodophyta).</title>
        <authorList>
            <person name="Diaz-Tapia P."/>
            <person name="Maggs C.A."/>
            <person name="West J.A."/>
            <person name="Verbruggen H."/>
        </authorList>
    </citation>
    <scope>NUCLEOTIDE SEQUENCE</scope>
    <source>
        <strain evidence="8">PD1561</strain>
    </source>
</reference>
<dbReference type="PANTHER" id="PTHR33398">
    <property type="entry name" value="30S RIBOSOMAL PROTEIN S20"/>
    <property type="match status" value="1"/>
</dbReference>
<keyword evidence="5 6" id="KW-0687">Ribonucleoprotein</keyword>
<keyword evidence="4 6" id="KW-0689">Ribosomal protein</keyword>
<comment type="similarity">
    <text evidence="1 6">Belongs to the bacterial ribosomal protein bS20 family.</text>
</comment>
<name>A0A1Z1MPX2_9FLOR</name>
<dbReference type="GO" id="GO:0070181">
    <property type="term" value="F:small ribosomal subunit rRNA binding"/>
    <property type="evidence" value="ECO:0007669"/>
    <property type="project" value="TreeGrafter"/>
</dbReference>
<dbReference type="GO" id="GO:0009507">
    <property type="term" value="C:chloroplast"/>
    <property type="evidence" value="ECO:0007669"/>
    <property type="project" value="UniProtKB-SubCell"/>
</dbReference>
<dbReference type="PANTHER" id="PTHR33398:SF1">
    <property type="entry name" value="SMALL RIBOSOMAL SUBUNIT PROTEIN BS20C"/>
    <property type="match status" value="1"/>
</dbReference>
<keyword evidence="8" id="KW-0150">Chloroplast</keyword>
<geneLocation type="chloroplast" evidence="8"/>
<comment type="subcellular location">
    <subcellularLocation>
        <location evidence="6">Plastid</location>
        <location evidence="6">Chloroplast</location>
    </subcellularLocation>
</comment>
<dbReference type="HAMAP" id="MF_00500">
    <property type="entry name" value="Ribosomal_bS20"/>
    <property type="match status" value="1"/>
</dbReference>
<dbReference type="Pfam" id="PF01649">
    <property type="entry name" value="Ribosomal_S20p"/>
    <property type="match status" value="1"/>
</dbReference>
<dbReference type="NCBIfam" id="TIGR00029">
    <property type="entry name" value="S20"/>
    <property type="match status" value="1"/>
</dbReference>
<accession>A0A1Z1MPX2</accession>
<keyword evidence="3 6" id="KW-0694">RNA-binding</keyword>
<dbReference type="EMBL" id="MF101450">
    <property type="protein sequence ID" value="ARW68133.1"/>
    <property type="molecule type" value="Genomic_DNA"/>
</dbReference>
<dbReference type="InterPro" id="IPR002583">
    <property type="entry name" value="Ribosomal_bS20"/>
</dbReference>
<dbReference type="GeneID" id="33361387"/>
<dbReference type="GO" id="GO:0003735">
    <property type="term" value="F:structural constituent of ribosome"/>
    <property type="evidence" value="ECO:0007669"/>
    <property type="project" value="InterPro"/>
</dbReference>
<sequence length="91" mass="10767">MSQTLSTTKSNQLNLRNRRNNKKYKLEIKKAIKRYLLSVENQSESNVETCFNYLSIVYQKIDKAINKKVLHKNTGSRKKSRLAKIMKKNNY</sequence>
<dbReference type="SUPFAM" id="SSF46992">
    <property type="entry name" value="Ribosomal protein S20"/>
    <property type="match status" value="1"/>
</dbReference>
<evidence type="ECO:0000256" key="2">
    <source>
        <dbReference type="ARBA" id="ARBA00022730"/>
    </source>
</evidence>
<keyword evidence="2 6" id="KW-0699">rRNA-binding</keyword>
<evidence type="ECO:0000256" key="1">
    <source>
        <dbReference type="ARBA" id="ARBA00007634"/>
    </source>
</evidence>
<comment type="function">
    <text evidence="6">Binds directly to 16S ribosomal RNA.</text>
</comment>
<evidence type="ECO:0000256" key="7">
    <source>
        <dbReference type="SAM" id="MobiDB-lite"/>
    </source>
</evidence>
<gene>
    <name evidence="6 8" type="primary">rps20</name>
</gene>
<organism evidence="8">
    <name type="scientific">Cliftonaea pectinata</name>
    <dbReference type="NCBI Taxonomy" id="2007206"/>
    <lineage>
        <taxon>Eukaryota</taxon>
        <taxon>Rhodophyta</taxon>
        <taxon>Florideophyceae</taxon>
        <taxon>Rhodymeniophycidae</taxon>
        <taxon>Ceramiales</taxon>
        <taxon>Rhodomelaceae</taxon>
        <taxon>Polyzonieae</taxon>
        <taxon>Cliftonaea</taxon>
    </lineage>
</organism>
<dbReference type="RefSeq" id="YP_009398903.1">
    <property type="nucleotide sequence ID" value="NC_035294.1"/>
</dbReference>
<proteinExistence type="inferred from homology"/>
<feature type="region of interest" description="Disordered" evidence="7">
    <location>
        <begin position="72"/>
        <end position="91"/>
    </location>
</feature>
<dbReference type="AlphaFoldDB" id="A0A1Z1MPX2"/>
<dbReference type="GO" id="GO:0015935">
    <property type="term" value="C:small ribosomal subunit"/>
    <property type="evidence" value="ECO:0007669"/>
    <property type="project" value="TreeGrafter"/>
</dbReference>
<evidence type="ECO:0000256" key="5">
    <source>
        <dbReference type="ARBA" id="ARBA00023274"/>
    </source>
</evidence>
<protein>
    <recommendedName>
        <fullName evidence="6">Small ribosomal subunit protein bS20c</fullName>
    </recommendedName>
</protein>
<evidence type="ECO:0000313" key="8">
    <source>
        <dbReference type="EMBL" id="ARW68133.1"/>
    </source>
</evidence>
<dbReference type="GO" id="GO:0006412">
    <property type="term" value="P:translation"/>
    <property type="evidence" value="ECO:0007669"/>
    <property type="project" value="UniProtKB-UniRule"/>
</dbReference>
<keyword evidence="8" id="KW-0934">Plastid</keyword>
<dbReference type="InterPro" id="IPR036510">
    <property type="entry name" value="Ribosomal_bS20_sf"/>
</dbReference>